<keyword evidence="3" id="KW-1185">Reference proteome</keyword>
<accession>A0AAV6TKN1</accession>
<comment type="caution">
    <text evidence="2">The sequence shown here is derived from an EMBL/GenBank/DDBJ whole genome shotgun (WGS) entry which is preliminary data.</text>
</comment>
<dbReference type="Proteomes" id="UP000827092">
    <property type="component" value="Unassembled WGS sequence"/>
</dbReference>
<dbReference type="EMBL" id="JAFNEN010002809">
    <property type="protein sequence ID" value="KAG8172345.1"/>
    <property type="molecule type" value="Genomic_DNA"/>
</dbReference>
<dbReference type="AlphaFoldDB" id="A0AAV6TKN1"/>
<feature type="region of interest" description="Disordered" evidence="1">
    <location>
        <begin position="107"/>
        <end position="127"/>
    </location>
</feature>
<sequence length="127" mass="14176">MEVRSSHVVRGRSVTVLPNLRKLDDICELMKYRLSNLMLFVFQMALDVDIKPKYACRSVSRESPGDVFSLKISSCTPERIQVFQEPVALLNVDATLLFRARECTLAPPRGKVSRSSGGRGPVHLKSG</sequence>
<reference evidence="2 3" key="1">
    <citation type="journal article" date="2022" name="Nat. Ecol. Evol.">
        <title>A masculinizing supergene underlies an exaggerated male reproductive morph in a spider.</title>
        <authorList>
            <person name="Hendrickx F."/>
            <person name="De Corte Z."/>
            <person name="Sonet G."/>
            <person name="Van Belleghem S.M."/>
            <person name="Kostlbacher S."/>
            <person name="Vangestel C."/>
        </authorList>
    </citation>
    <scope>NUCLEOTIDE SEQUENCE [LARGE SCALE GENOMIC DNA]</scope>
    <source>
        <strain evidence="2">W744_W776</strain>
    </source>
</reference>
<organism evidence="2 3">
    <name type="scientific">Oedothorax gibbosus</name>
    <dbReference type="NCBI Taxonomy" id="931172"/>
    <lineage>
        <taxon>Eukaryota</taxon>
        <taxon>Metazoa</taxon>
        <taxon>Ecdysozoa</taxon>
        <taxon>Arthropoda</taxon>
        <taxon>Chelicerata</taxon>
        <taxon>Arachnida</taxon>
        <taxon>Araneae</taxon>
        <taxon>Araneomorphae</taxon>
        <taxon>Entelegynae</taxon>
        <taxon>Araneoidea</taxon>
        <taxon>Linyphiidae</taxon>
        <taxon>Erigoninae</taxon>
        <taxon>Oedothorax</taxon>
    </lineage>
</organism>
<proteinExistence type="predicted"/>
<name>A0AAV6TKN1_9ARAC</name>
<gene>
    <name evidence="2" type="ORF">JTE90_017159</name>
</gene>
<evidence type="ECO:0000313" key="3">
    <source>
        <dbReference type="Proteomes" id="UP000827092"/>
    </source>
</evidence>
<feature type="compositionally biased region" description="Low complexity" evidence="1">
    <location>
        <begin position="107"/>
        <end position="116"/>
    </location>
</feature>
<protein>
    <submittedName>
        <fullName evidence="2">Uncharacterized protein</fullName>
    </submittedName>
</protein>
<evidence type="ECO:0000256" key="1">
    <source>
        <dbReference type="SAM" id="MobiDB-lite"/>
    </source>
</evidence>
<evidence type="ECO:0000313" key="2">
    <source>
        <dbReference type="EMBL" id="KAG8172345.1"/>
    </source>
</evidence>